<dbReference type="InterPro" id="IPR045455">
    <property type="entry name" value="NrS-1_pol-like_helicase"/>
</dbReference>
<keyword evidence="6" id="KW-1185">Reference proteome</keyword>
<evidence type="ECO:0000256" key="1">
    <source>
        <dbReference type="ARBA" id="ARBA00022741"/>
    </source>
</evidence>
<protein>
    <recommendedName>
        <fullName evidence="4">SF3 helicase domain-containing protein</fullName>
    </recommendedName>
</protein>
<dbReference type="GO" id="GO:0005524">
    <property type="term" value="F:ATP binding"/>
    <property type="evidence" value="ECO:0007669"/>
    <property type="project" value="UniProtKB-KW"/>
</dbReference>
<evidence type="ECO:0000259" key="4">
    <source>
        <dbReference type="PROSITE" id="PS51206"/>
    </source>
</evidence>
<dbReference type="InterPro" id="IPR006500">
    <property type="entry name" value="Helicase_put_C_phage/plasmid"/>
</dbReference>
<comment type="caution">
    <text evidence="5">The sequence shown here is derived from an EMBL/GenBank/DDBJ whole genome shotgun (WGS) entry which is preliminary data.</text>
</comment>
<feature type="domain" description="SF3 helicase" evidence="4">
    <location>
        <begin position="245"/>
        <end position="401"/>
    </location>
</feature>
<accession>A0A8H9GRG9</accession>
<dbReference type="Proteomes" id="UP000600547">
    <property type="component" value="Unassembled WGS sequence"/>
</dbReference>
<dbReference type="PROSITE" id="PS51206">
    <property type="entry name" value="SF3_HELICASE_1"/>
    <property type="match status" value="1"/>
</dbReference>
<dbReference type="PANTHER" id="PTHR35372">
    <property type="entry name" value="ATP BINDING PROTEIN-RELATED"/>
    <property type="match status" value="1"/>
</dbReference>
<keyword evidence="1" id="KW-0547">Nucleotide-binding</keyword>
<gene>
    <name evidence="5" type="ORF">GCM10008956_29700</name>
</gene>
<dbReference type="Pfam" id="PF08706">
    <property type="entry name" value="D5_N"/>
    <property type="match status" value="1"/>
</dbReference>
<dbReference type="InterPro" id="IPR014818">
    <property type="entry name" value="Phage/plasmid_primase_P4_C"/>
</dbReference>
<evidence type="ECO:0000256" key="2">
    <source>
        <dbReference type="ARBA" id="ARBA00022801"/>
    </source>
</evidence>
<dbReference type="AlphaFoldDB" id="A0A8H9GRG9"/>
<proteinExistence type="predicted"/>
<dbReference type="SUPFAM" id="SSF52540">
    <property type="entry name" value="P-loop containing nucleoside triphosphate hydrolases"/>
    <property type="match status" value="1"/>
</dbReference>
<name>A0A8H9GRG9_9DEIO</name>
<keyword evidence="2" id="KW-0378">Hydrolase</keyword>
<dbReference type="Pfam" id="PF19263">
    <property type="entry name" value="DUF5906"/>
    <property type="match status" value="1"/>
</dbReference>
<evidence type="ECO:0000313" key="6">
    <source>
        <dbReference type="Proteomes" id="UP000600547"/>
    </source>
</evidence>
<sequence>MPNPARVPGRKARKSHKIPEPDIWLKKGRHYSDKLILQLLAPPWAEHVTSPYSELADAYRLKSDSKGSIKYVVKLGGFLTWDAERGFWQSGSSQQSEGFIAAKVYAQRLNQVMVQEIRSLNKLLALAANEPVKAGALEQVIRLHEKAARLLEQNSRQKAVLSQLAPLVIADAEVFEPSAWVVGFQNGVWAPDANKKQLSFRKHEREDHLLHLADVKSPLSSKKALRSKSSDWLQVLNRISGGDKEFEMTLQDVAGYALSGASNLRLLPWIYGPAGTGKSTFSELLATVLGSMAITIDPKMLSSEASRERLGAAIWGKRVVICAEAGNQRLDLEALKTLSGSDRLSVRFLYAEAFTAKPRHVLMMVANDPPVIDQGDQAFWDRVLVLPFDQPLRKGDKDQDLLKGKSLESLRQDPDSPLVRDFTAWAIEGMKRVYQNLSQGKRDPITVAQKCVEAKIALRAETDPLDGFWAIPAVRDLFCTPQIGRVSVKDLRDIYVVWANENLMPVLSPQKFNGFAKNVGLVMKNNNGRFWELPDGNRRKFLSAKTIDINDCADLPPLGQFIQIQSIN</sequence>
<dbReference type="RefSeq" id="WP_189062554.1">
    <property type="nucleotide sequence ID" value="NZ_BMQG01000011.1"/>
</dbReference>
<dbReference type="NCBIfam" id="TIGR01613">
    <property type="entry name" value="primase_Cterm"/>
    <property type="match status" value="1"/>
</dbReference>
<evidence type="ECO:0000256" key="3">
    <source>
        <dbReference type="ARBA" id="ARBA00022840"/>
    </source>
</evidence>
<organism evidence="5 6">
    <name type="scientific">Deinococcus arenae</name>
    <dbReference type="NCBI Taxonomy" id="1452751"/>
    <lineage>
        <taxon>Bacteria</taxon>
        <taxon>Thermotogati</taxon>
        <taxon>Deinococcota</taxon>
        <taxon>Deinococci</taxon>
        <taxon>Deinococcales</taxon>
        <taxon>Deinococcaceae</taxon>
        <taxon>Deinococcus</taxon>
    </lineage>
</organism>
<dbReference type="InterPro" id="IPR014015">
    <property type="entry name" value="Helicase_SF3_DNA-vir"/>
</dbReference>
<evidence type="ECO:0000313" key="5">
    <source>
        <dbReference type="EMBL" id="GGM51703.1"/>
    </source>
</evidence>
<dbReference type="PANTHER" id="PTHR35372:SF2">
    <property type="entry name" value="SF3 HELICASE DOMAIN-CONTAINING PROTEIN"/>
    <property type="match status" value="1"/>
</dbReference>
<keyword evidence="3" id="KW-0067">ATP-binding</keyword>
<reference evidence="6" key="1">
    <citation type="journal article" date="2019" name="Int. J. Syst. Evol. Microbiol.">
        <title>The Global Catalogue of Microorganisms (GCM) 10K type strain sequencing project: providing services to taxonomists for standard genome sequencing and annotation.</title>
        <authorList>
            <consortium name="The Broad Institute Genomics Platform"/>
            <consortium name="The Broad Institute Genome Sequencing Center for Infectious Disease"/>
            <person name="Wu L."/>
            <person name="Ma J."/>
        </authorList>
    </citation>
    <scope>NUCLEOTIDE SEQUENCE [LARGE SCALE GENOMIC DNA]</scope>
    <source>
        <strain evidence="6">JCM 31047</strain>
    </source>
</reference>
<dbReference type="InterPro" id="IPR051620">
    <property type="entry name" value="ORF904-like_C"/>
</dbReference>
<dbReference type="InterPro" id="IPR027417">
    <property type="entry name" value="P-loop_NTPase"/>
</dbReference>
<dbReference type="EMBL" id="BMQG01000011">
    <property type="protein sequence ID" value="GGM51703.1"/>
    <property type="molecule type" value="Genomic_DNA"/>
</dbReference>
<dbReference type="Gene3D" id="3.40.50.300">
    <property type="entry name" value="P-loop containing nucleotide triphosphate hydrolases"/>
    <property type="match status" value="1"/>
</dbReference>
<dbReference type="GO" id="GO:0016787">
    <property type="term" value="F:hydrolase activity"/>
    <property type="evidence" value="ECO:0007669"/>
    <property type="project" value="UniProtKB-KW"/>
</dbReference>